<dbReference type="Gene3D" id="3.30.110.170">
    <property type="entry name" value="Protein of unknown function (DUF541), domain 1"/>
    <property type="match status" value="1"/>
</dbReference>
<dbReference type="Gene3D" id="3.30.70.2970">
    <property type="entry name" value="Protein of unknown function (DUF541), domain 2"/>
    <property type="match status" value="1"/>
</dbReference>
<reference evidence="2" key="1">
    <citation type="submission" date="2019-06" db="EMBL/GenBank/DDBJ databases">
        <title>Sulfurimonas gotlandica sp. nov., a chemoautotrophic and psychrotolerant epsilonproteobacterium isolated from a pelagic redoxcline, and an emended description of the genus Sulfurimonas.</title>
        <authorList>
            <person name="Wang S."/>
            <person name="Jiang L."/>
            <person name="Shao Z."/>
        </authorList>
    </citation>
    <scope>NUCLEOTIDE SEQUENCE [LARGE SCALE GENOMIC DNA]</scope>
    <source>
        <strain evidence="2">1-1N</strain>
    </source>
</reference>
<dbReference type="RefSeq" id="WP_152299998.1">
    <property type="nucleotide sequence ID" value="NZ_CP041166.1"/>
</dbReference>
<proteinExistence type="predicted"/>
<dbReference type="Pfam" id="PF04402">
    <property type="entry name" value="SIMPL"/>
    <property type="match status" value="1"/>
</dbReference>
<sequence length="215" mass="24908">MHFLKLLLLGLFTTVSFGYELKVNKIFEENLESDRMELHFSFIAKKKSAKETKALLHPAIATIKKHSQCKGGAYTLNPEYNYKSNERELLGFVARANFECSFKNIEEIEEIVTFFDKQKELELQQAPIKWVVDKESVNIAKMSLEIKAIRYAKEYAEILKKESVAQCSEKKVEIHTNSFIYRTSQTMFMSKNSIETPTKEPTLMSVNATYTFECQ</sequence>
<protein>
    <submittedName>
        <fullName evidence="1">DUF541 domain-containing protein</fullName>
    </submittedName>
</protein>
<accession>A0AAJ4A4U6</accession>
<dbReference type="Proteomes" id="UP000326061">
    <property type="component" value="Chromosome"/>
</dbReference>
<name>A0AAJ4A4U6_9BACT</name>
<evidence type="ECO:0000313" key="2">
    <source>
        <dbReference type="Proteomes" id="UP000326061"/>
    </source>
</evidence>
<keyword evidence="2" id="KW-1185">Reference proteome</keyword>
<organism evidence="1 2">
    <name type="scientific">Sulfurimonas xiamenensis</name>
    <dbReference type="NCBI Taxonomy" id="2590021"/>
    <lineage>
        <taxon>Bacteria</taxon>
        <taxon>Pseudomonadati</taxon>
        <taxon>Campylobacterota</taxon>
        <taxon>Epsilonproteobacteria</taxon>
        <taxon>Campylobacterales</taxon>
        <taxon>Sulfurimonadaceae</taxon>
        <taxon>Sulfurimonas</taxon>
    </lineage>
</organism>
<dbReference type="EMBL" id="CP041166">
    <property type="protein sequence ID" value="QFR43938.1"/>
    <property type="molecule type" value="Genomic_DNA"/>
</dbReference>
<dbReference type="InterPro" id="IPR007497">
    <property type="entry name" value="SIMPL/DUF541"/>
</dbReference>
<evidence type="ECO:0000313" key="1">
    <source>
        <dbReference type="EMBL" id="QFR43938.1"/>
    </source>
</evidence>
<dbReference type="KEGG" id="suln:FJR47_08430"/>
<dbReference type="AlphaFoldDB" id="A0AAJ4A4U6"/>
<gene>
    <name evidence="1" type="ORF">FJR47_08430</name>
</gene>